<dbReference type="Proteomes" id="UP000188320">
    <property type="component" value="Unassembled WGS sequence"/>
</dbReference>
<feature type="binding site" evidence="6">
    <location>
        <begin position="45"/>
        <end position="46"/>
    </location>
    <ligand>
        <name>GTP</name>
        <dbReference type="ChEBI" id="CHEBI:37565"/>
    </ligand>
</feature>
<dbReference type="GO" id="GO:0007189">
    <property type="term" value="P:adenylate cyclase-activating G protein-coupled receptor signaling pathway"/>
    <property type="evidence" value="ECO:0007669"/>
    <property type="project" value="TreeGrafter"/>
</dbReference>
<dbReference type="InterPro" id="IPR001019">
    <property type="entry name" value="Gprotein_alpha_su"/>
</dbReference>
<dbReference type="FunFam" id="3.40.50.300:FF:000692">
    <property type="entry name" value="Guanine nucleotide-binding protein subunit alpha"/>
    <property type="match status" value="1"/>
</dbReference>
<keyword evidence="9" id="KW-1185">Reference proteome</keyword>
<feature type="binding site" evidence="6">
    <location>
        <begin position="70"/>
        <end position="76"/>
    </location>
    <ligand>
        <name>GTP</name>
        <dbReference type="ChEBI" id="CHEBI:37565"/>
    </ligand>
</feature>
<dbReference type="GO" id="GO:0003924">
    <property type="term" value="F:GTPase activity"/>
    <property type="evidence" value="ECO:0007669"/>
    <property type="project" value="InterPro"/>
</dbReference>
<feature type="binding site" evidence="7">
    <location>
        <position position="76"/>
    </location>
    <ligand>
        <name>Mg(2+)</name>
        <dbReference type="ChEBI" id="CHEBI:18420"/>
    </ligand>
</feature>
<dbReference type="PANTHER" id="PTHR10218">
    <property type="entry name" value="GTP-BINDING PROTEIN ALPHA SUBUNIT"/>
    <property type="match status" value="1"/>
</dbReference>
<feature type="binding site" evidence="6">
    <location>
        <begin position="95"/>
        <end position="99"/>
    </location>
    <ligand>
        <name>GTP</name>
        <dbReference type="ChEBI" id="CHEBI:37565"/>
    </ligand>
</feature>
<keyword evidence="2 6" id="KW-0547">Nucleotide-binding</keyword>
<evidence type="ECO:0000256" key="4">
    <source>
        <dbReference type="ARBA" id="ARBA00023134"/>
    </source>
</evidence>
<dbReference type="InterPro" id="IPR027417">
    <property type="entry name" value="P-loop_NTPase"/>
</dbReference>
<dbReference type="PROSITE" id="PS51882">
    <property type="entry name" value="G_ALPHA"/>
    <property type="match status" value="1"/>
</dbReference>
<dbReference type="Gene3D" id="1.10.400.10">
    <property type="entry name" value="GI Alpha 1, domain 2-like"/>
    <property type="match status" value="1"/>
</dbReference>
<accession>A0A1R1PPE6</accession>
<dbReference type="EMBL" id="LSSK01000601">
    <property type="protein sequence ID" value="OMH82773.1"/>
    <property type="molecule type" value="Genomic_DNA"/>
</dbReference>
<dbReference type="GO" id="GO:0031683">
    <property type="term" value="F:G-protein beta/gamma-subunit complex binding"/>
    <property type="evidence" value="ECO:0007669"/>
    <property type="project" value="InterPro"/>
</dbReference>
<dbReference type="GO" id="GO:0005525">
    <property type="term" value="F:GTP binding"/>
    <property type="evidence" value="ECO:0007669"/>
    <property type="project" value="UniProtKB-KW"/>
</dbReference>
<keyword evidence="3 7" id="KW-0460">Magnesium</keyword>
<protein>
    <submittedName>
        <fullName evidence="8">Guanine nucleotide-binding protein subunit alpha</fullName>
    </submittedName>
</protein>
<dbReference type="SUPFAM" id="SSF52540">
    <property type="entry name" value="P-loop containing nucleoside triphosphate hydrolases"/>
    <property type="match status" value="1"/>
</dbReference>
<sequence length="160" mass="18427">MSKLDLDSILSVEVTSELVKSMELLWNEKNIDKVLLNDKGVAVMDSADYFFQNARRISLPGYIPNIDDVLRARLKTTGITEIDFMMNNRIIRMFDVGGQRSERKKWIHCFEGVTSVIFCVSLSDYDQSLLEETSHRNVTSKRAEGQWHPVKLAKTTQLRE</sequence>
<dbReference type="GO" id="GO:0001664">
    <property type="term" value="F:G protein-coupled receptor binding"/>
    <property type="evidence" value="ECO:0007669"/>
    <property type="project" value="TreeGrafter"/>
</dbReference>
<dbReference type="InterPro" id="IPR011025">
    <property type="entry name" value="GproteinA_insert"/>
</dbReference>
<dbReference type="AlphaFoldDB" id="A0A1R1PPE6"/>
<dbReference type="SUPFAM" id="SSF47895">
    <property type="entry name" value="Transducin (alpha subunit), insertion domain"/>
    <property type="match status" value="1"/>
</dbReference>
<evidence type="ECO:0000313" key="9">
    <source>
        <dbReference type="Proteomes" id="UP000188320"/>
    </source>
</evidence>
<name>A0A1R1PPE6_ZANCU</name>
<dbReference type="SMART" id="SM00275">
    <property type="entry name" value="G_alpha"/>
    <property type="match status" value="1"/>
</dbReference>
<evidence type="ECO:0000256" key="6">
    <source>
        <dbReference type="PIRSR" id="PIRSR601019-1"/>
    </source>
</evidence>
<organism evidence="8 9">
    <name type="scientific">Zancudomyces culisetae</name>
    <name type="common">Gut fungus</name>
    <name type="synonym">Smittium culisetae</name>
    <dbReference type="NCBI Taxonomy" id="1213189"/>
    <lineage>
        <taxon>Eukaryota</taxon>
        <taxon>Fungi</taxon>
        <taxon>Fungi incertae sedis</taxon>
        <taxon>Zoopagomycota</taxon>
        <taxon>Kickxellomycotina</taxon>
        <taxon>Harpellomycetes</taxon>
        <taxon>Harpellales</taxon>
        <taxon>Legeriomycetaceae</taxon>
        <taxon>Zancudomyces</taxon>
    </lineage>
</organism>
<evidence type="ECO:0000256" key="5">
    <source>
        <dbReference type="ARBA" id="ARBA00023224"/>
    </source>
</evidence>
<dbReference type="GO" id="GO:0005737">
    <property type="term" value="C:cytoplasm"/>
    <property type="evidence" value="ECO:0007669"/>
    <property type="project" value="TreeGrafter"/>
</dbReference>
<dbReference type="GO" id="GO:0046872">
    <property type="term" value="F:metal ion binding"/>
    <property type="evidence" value="ECO:0007669"/>
    <property type="project" value="UniProtKB-KW"/>
</dbReference>
<gene>
    <name evidence="8" type="ORF">AX774_g3742</name>
</gene>
<evidence type="ECO:0000256" key="1">
    <source>
        <dbReference type="ARBA" id="ARBA00022723"/>
    </source>
</evidence>
<evidence type="ECO:0000256" key="7">
    <source>
        <dbReference type="PIRSR" id="PIRSR601019-2"/>
    </source>
</evidence>
<dbReference type="Pfam" id="PF00503">
    <property type="entry name" value="G-alpha"/>
    <property type="match status" value="1"/>
</dbReference>
<dbReference type="PRINTS" id="PR00318">
    <property type="entry name" value="GPROTEINA"/>
</dbReference>
<dbReference type="Gene3D" id="3.40.50.300">
    <property type="entry name" value="P-loop containing nucleotide triphosphate hydrolases"/>
    <property type="match status" value="1"/>
</dbReference>
<keyword evidence="1 7" id="KW-0479">Metal-binding</keyword>
<dbReference type="PANTHER" id="PTHR10218:SF369">
    <property type="entry name" value="GUANINE NUCLEOTIDE-BINDING PROTEIN ALPHA-2 SUBUNIT"/>
    <property type="match status" value="1"/>
</dbReference>
<evidence type="ECO:0000313" key="8">
    <source>
        <dbReference type="EMBL" id="OMH82773.1"/>
    </source>
</evidence>
<evidence type="ECO:0000256" key="2">
    <source>
        <dbReference type="ARBA" id="ARBA00022741"/>
    </source>
</evidence>
<comment type="caution">
    <text evidence="8">The sequence shown here is derived from an EMBL/GenBank/DDBJ whole genome shotgun (WGS) entry which is preliminary data.</text>
</comment>
<dbReference type="GO" id="GO:0005834">
    <property type="term" value="C:heterotrimeric G-protein complex"/>
    <property type="evidence" value="ECO:0007669"/>
    <property type="project" value="TreeGrafter"/>
</dbReference>
<keyword evidence="4 6" id="KW-0342">GTP-binding</keyword>
<evidence type="ECO:0000256" key="3">
    <source>
        <dbReference type="ARBA" id="ARBA00022842"/>
    </source>
</evidence>
<proteinExistence type="predicted"/>
<dbReference type="OrthoDB" id="5817230at2759"/>
<reference evidence="9" key="1">
    <citation type="submission" date="2017-01" db="EMBL/GenBank/DDBJ databases">
        <authorList>
            <person name="Wang Y."/>
            <person name="White M."/>
            <person name="Kvist S."/>
            <person name="Moncalvo J.-M."/>
        </authorList>
    </citation>
    <scope>NUCLEOTIDE SEQUENCE [LARGE SCALE GENOMIC DNA]</scope>
    <source>
        <strain evidence="9">COL-18-3</strain>
    </source>
</reference>
<keyword evidence="5" id="KW-0807">Transducer</keyword>